<evidence type="ECO:0000313" key="4">
    <source>
        <dbReference type="EMBL" id="ELU14654.1"/>
    </source>
</evidence>
<dbReference type="OMA" id="CDSEVRT"/>
<dbReference type="EnsemblMetazoa" id="CapteT55049">
    <property type="protein sequence ID" value="CapteP55049"/>
    <property type="gene ID" value="CapteG55049"/>
</dbReference>
<evidence type="ECO:0000256" key="2">
    <source>
        <dbReference type="ARBA" id="ARBA00023043"/>
    </source>
</evidence>
<evidence type="ECO:0000313" key="5">
    <source>
        <dbReference type="EnsemblMetazoa" id="CapteP55049"/>
    </source>
</evidence>
<dbReference type="Gene3D" id="1.25.40.20">
    <property type="entry name" value="Ankyrin repeat-containing domain"/>
    <property type="match status" value="3"/>
</dbReference>
<evidence type="ECO:0000313" key="6">
    <source>
        <dbReference type="Proteomes" id="UP000014760"/>
    </source>
</evidence>
<reference evidence="4 6" key="2">
    <citation type="journal article" date="2013" name="Nature">
        <title>Insights into bilaterian evolution from three spiralian genomes.</title>
        <authorList>
            <person name="Simakov O."/>
            <person name="Marletaz F."/>
            <person name="Cho S.J."/>
            <person name="Edsinger-Gonzales E."/>
            <person name="Havlak P."/>
            <person name="Hellsten U."/>
            <person name="Kuo D.H."/>
            <person name="Larsson T."/>
            <person name="Lv J."/>
            <person name="Arendt D."/>
            <person name="Savage R."/>
            <person name="Osoegawa K."/>
            <person name="de Jong P."/>
            <person name="Grimwood J."/>
            <person name="Chapman J.A."/>
            <person name="Shapiro H."/>
            <person name="Aerts A."/>
            <person name="Otillar R.P."/>
            <person name="Terry A.Y."/>
            <person name="Boore J.L."/>
            <person name="Grigoriev I.V."/>
            <person name="Lindberg D.R."/>
            <person name="Seaver E.C."/>
            <person name="Weisblat D.A."/>
            <person name="Putnam N.H."/>
            <person name="Rokhsar D.S."/>
        </authorList>
    </citation>
    <scope>NUCLEOTIDE SEQUENCE</scope>
    <source>
        <strain evidence="4 6">I ESC-2004</strain>
    </source>
</reference>
<organism evidence="4">
    <name type="scientific">Capitella teleta</name>
    <name type="common">Polychaete worm</name>
    <dbReference type="NCBI Taxonomy" id="283909"/>
    <lineage>
        <taxon>Eukaryota</taxon>
        <taxon>Metazoa</taxon>
        <taxon>Spiralia</taxon>
        <taxon>Lophotrochozoa</taxon>
        <taxon>Annelida</taxon>
        <taxon>Polychaeta</taxon>
        <taxon>Sedentaria</taxon>
        <taxon>Scolecida</taxon>
        <taxon>Capitellidae</taxon>
        <taxon>Capitella</taxon>
    </lineage>
</organism>
<proteinExistence type="predicted"/>
<dbReference type="PROSITE" id="PS50088">
    <property type="entry name" value="ANK_REPEAT"/>
    <property type="match status" value="3"/>
</dbReference>
<dbReference type="OrthoDB" id="7464126at2759"/>
<dbReference type="InterPro" id="IPR002110">
    <property type="entry name" value="Ankyrin_rpt"/>
</dbReference>
<dbReference type="EMBL" id="KB294388">
    <property type="protein sequence ID" value="ELU14654.1"/>
    <property type="molecule type" value="Genomic_DNA"/>
</dbReference>
<dbReference type="SUPFAM" id="SSF48403">
    <property type="entry name" value="Ankyrin repeat"/>
    <property type="match status" value="1"/>
</dbReference>
<dbReference type="InterPro" id="IPR036770">
    <property type="entry name" value="Ankyrin_rpt-contain_sf"/>
</dbReference>
<dbReference type="PANTHER" id="PTHR24198">
    <property type="entry name" value="ANKYRIN REPEAT AND PROTEIN KINASE DOMAIN-CONTAINING PROTEIN"/>
    <property type="match status" value="1"/>
</dbReference>
<keyword evidence="6" id="KW-1185">Reference proteome</keyword>
<dbReference type="HOGENOM" id="CLU_000134_18_0_1"/>
<dbReference type="Proteomes" id="UP000014760">
    <property type="component" value="Unassembled WGS sequence"/>
</dbReference>
<feature type="repeat" description="ANK" evidence="3">
    <location>
        <begin position="157"/>
        <end position="189"/>
    </location>
</feature>
<evidence type="ECO:0000256" key="1">
    <source>
        <dbReference type="ARBA" id="ARBA00022737"/>
    </source>
</evidence>
<protein>
    <submittedName>
        <fullName evidence="4 5">Uncharacterized protein</fullName>
    </submittedName>
</protein>
<dbReference type="PROSITE" id="PS50297">
    <property type="entry name" value="ANK_REP_REGION"/>
    <property type="match status" value="2"/>
</dbReference>
<dbReference type="SMART" id="SM00248">
    <property type="entry name" value="ANK"/>
    <property type="match status" value="5"/>
</dbReference>
<accession>R7V7Z5</accession>
<dbReference type="EMBL" id="AMQN01018458">
    <property type="status" value="NOT_ANNOTATED_CDS"/>
    <property type="molecule type" value="Genomic_DNA"/>
</dbReference>
<dbReference type="Pfam" id="PF12796">
    <property type="entry name" value="Ank_2"/>
    <property type="match status" value="1"/>
</dbReference>
<feature type="non-terminal residue" evidence="4">
    <location>
        <position position="1"/>
    </location>
</feature>
<reference evidence="6" key="1">
    <citation type="submission" date="2012-12" db="EMBL/GenBank/DDBJ databases">
        <authorList>
            <person name="Hellsten U."/>
            <person name="Grimwood J."/>
            <person name="Chapman J.A."/>
            <person name="Shapiro H."/>
            <person name="Aerts A."/>
            <person name="Otillar R.P."/>
            <person name="Terry A.Y."/>
            <person name="Boore J.L."/>
            <person name="Simakov O."/>
            <person name="Marletaz F."/>
            <person name="Cho S.-J."/>
            <person name="Edsinger-Gonzales E."/>
            <person name="Havlak P."/>
            <person name="Kuo D.-H."/>
            <person name="Larsson T."/>
            <person name="Lv J."/>
            <person name="Arendt D."/>
            <person name="Savage R."/>
            <person name="Osoegawa K."/>
            <person name="de Jong P."/>
            <person name="Lindberg D.R."/>
            <person name="Seaver E.C."/>
            <person name="Weisblat D.A."/>
            <person name="Putnam N.H."/>
            <person name="Grigoriev I.V."/>
            <person name="Rokhsar D.S."/>
        </authorList>
    </citation>
    <scope>NUCLEOTIDE SEQUENCE</scope>
    <source>
        <strain evidence="6">I ESC-2004</strain>
    </source>
</reference>
<keyword evidence="2 3" id="KW-0040">ANK repeat</keyword>
<feature type="repeat" description="ANK" evidence="3">
    <location>
        <begin position="17"/>
        <end position="49"/>
    </location>
</feature>
<dbReference type="Pfam" id="PF00023">
    <property type="entry name" value="Ank"/>
    <property type="match status" value="2"/>
</dbReference>
<dbReference type="PANTHER" id="PTHR24198:SF165">
    <property type="entry name" value="ANKYRIN REPEAT-CONTAINING PROTEIN-RELATED"/>
    <property type="match status" value="1"/>
</dbReference>
<keyword evidence="1" id="KW-0677">Repeat</keyword>
<dbReference type="AlphaFoldDB" id="R7V7Z5"/>
<gene>
    <name evidence="4" type="ORF">CAPTEDRAFT_55049</name>
</gene>
<feature type="repeat" description="ANK" evidence="3">
    <location>
        <begin position="86"/>
        <end position="118"/>
    </location>
</feature>
<dbReference type="EMBL" id="AMQN01018457">
    <property type="status" value="NOT_ANNOTATED_CDS"/>
    <property type="molecule type" value="Genomic_DNA"/>
</dbReference>
<name>R7V7Z5_CAPTE</name>
<sequence>VDLLIENGSHVNARCPTEMSPLVFAIESDSTCIVKRLLDKGANPNTITNLGNAIELAIVSPKCQNKEEMIDLLIDYGADVNFADHSGITHLHNACCFNNVRVVKLLLNKGVEIDARNIYGITPLNTATTFPSNETTLKMILLLKLCGDASVNEKDNFGSTPLHYAAFSNKTETTQLLLEMGCKKDKKDHKGRTAADLAQMMGYGDIVQLL</sequence>
<dbReference type="STRING" id="283909.R7V7Z5"/>
<reference evidence="5" key="3">
    <citation type="submission" date="2015-06" db="UniProtKB">
        <authorList>
            <consortium name="EnsemblMetazoa"/>
        </authorList>
    </citation>
    <scope>IDENTIFICATION</scope>
</reference>
<evidence type="ECO:0000256" key="3">
    <source>
        <dbReference type="PROSITE-ProRule" id="PRU00023"/>
    </source>
</evidence>
<feature type="non-terminal residue" evidence="4">
    <location>
        <position position="210"/>
    </location>
</feature>